<dbReference type="HOGENOM" id="CLU_1295448_0_0_1"/>
<dbReference type="FunCoup" id="E3NFM4">
    <property type="interactions" value="779"/>
</dbReference>
<dbReference type="OMA" id="CGKFHQQ"/>
<dbReference type="EMBL" id="DS268639">
    <property type="protein sequence ID" value="EFO96425.1"/>
    <property type="molecule type" value="Genomic_DNA"/>
</dbReference>
<feature type="compositionally biased region" description="Basic and acidic residues" evidence="1">
    <location>
        <begin position="63"/>
        <end position="78"/>
    </location>
</feature>
<evidence type="ECO:0000313" key="2">
    <source>
        <dbReference type="EMBL" id="EFO96425.1"/>
    </source>
</evidence>
<proteinExistence type="predicted"/>
<gene>
    <name evidence="2" type="ORF">CRE_22122</name>
</gene>
<keyword evidence="3" id="KW-1185">Reference proteome</keyword>
<evidence type="ECO:0000313" key="3">
    <source>
        <dbReference type="Proteomes" id="UP000008281"/>
    </source>
</evidence>
<dbReference type="InParanoid" id="E3NFM4"/>
<dbReference type="eggNOG" id="ENOG502SQGU">
    <property type="taxonomic scope" value="Eukaryota"/>
</dbReference>
<dbReference type="Proteomes" id="UP000008281">
    <property type="component" value="Unassembled WGS sequence"/>
</dbReference>
<sequence length="221" mass="25386">MVGEVVGRETREVEKKQDTVACGELREEYVRVCTGQNTKRREQKDKDFCNAFENICFSISEGEPDKEKEKPQDSETHNHRTAAISPEAAAGPQNHKKKNFARFCKEFKNRYLYVCPDPFRFGEKNSHGFRILNLTPPPFQAIVFCPVYSEKCQVPLPDKPVVPQRKSSRKRNGGGAVNQLCRSYQGFAMNYCNNPLLTAQGQYRAACDKYWRYCGKFHQQG</sequence>
<accession>E3NFM4</accession>
<name>E3NFM4_CAERE</name>
<dbReference type="OrthoDB" id="5862467at2759"/>
<reference evidence="2" key="1">
    <citation type="submission" date="2007-07" db="EMBL/GenBank/DDBJ databases">
        <title>PCAP assembly of the Caenorhabditis remanei genome.</title>
        <authorList>
            <consortium name="The Caenorhabditis remanei Sequencing Consortium"/>
            <person name="Wilson R.K."/>
        </authorList>
    </citation>
    <scope>NUCLEOTIDE SEQUENCE [LARGE SCALE GENOMIC DNA]</scope>
    <source>
        <strain evidence="2">PB4641</strain>
    </source>
</reference>
<evidence type="ECO:0000256" key="1">
    <source>
        <dbReference type="SAM" id="MobiDB-lite"/>
    </source>
</evidence>
<feature type="region of interest" description="Disordered" evidence="1">
    <location>
        <begin position="62"/>
        <end position="94"/>
    </location>
</feature>
<dbReference type="AlphaFoldDB" id="E3NFM4"/>
<organism evidence="3">
    <name type="scientific">Caenorhabditis remanei</name>
    <name type="common">Caenorhabditis vulgaris</name>
    <dbReference type="NCBI Taxonomy" id="31234"/>
    <lineage>
        <taxon>Eukaryota</taxon>
        <taxon>Metazoa</taxon>
        <taxon>Ecdysozoa</taxon>
        <taxon>Nematoda</taxon>
        <taxon>Chromadorea</taxon>
        <taxon>Rhabditida</taxon>
        <taxon>Rhabditina</taxon>
        <taxon>Rhabditomorpha</taxon>
        <taxon>Rhabditoidea</taxon>
        <taxon>Rhabditidae</taxon>
        <taxon>Peloderinae</taxon>
        <taxon>Caenorhabditis</taxon>
    </lineage>
</organism>
<protein>
    <submittedName>
        <fullName evidence="2">Uncharacterized protein</fullName>
    </submittedName>
</protein>